<gene>
    <name evidence="3" type="ORF">BFG52_00945</name>
</gene>
<dbReference type="OrthoDB" id="9807486at2"/>
<dbReference type="Pfam" id="PF02622">
    <property type="entry name" value="DUF179"/>
    <property type="match status" value="1"/>
</dbReference>
<dbReference type="HAMAP" id="MF_00758">
    <property type="entry name" value="UPF0301"/>
    <property type="match status" value="1"/>
</dbReference>
<protein>
    <recommendedName>
        <fullName evidence="2">UPF0301 protein BFG52_00945</fullName>
    </recommendedName>
</protein>
<dbReference type="STRING" id="1789224.BFG52_00945"/>
<sequence length="184" mass="20461">MTKHYLTHRCLIAPPNLVDDFFSNTVVYLARHDEDGAQGIIINRPSGIQVKELLHDLDINADHVNPHEVLQGGPLNPEAGFVLHTGQPTWHSSIAIGENLCITTSKDILDAIAQNQGVGRYQIALGYASWGKKQLEAEIARGDWLICESDMDLIFDLPYDARWDAAYRKIGIDPIWLSPDIGHA</sequence>
<dbReference type="GO" id="GO:0005829">
    <property type="term" value="C:cytosol"/>
    <property type="evidence" value="ECO:0007669"/>
    <property type="project" value="TreeGrafter"/>
</dbReference>
<organism evidence="3 4">
    <name type="scientific">Acinetobacter larvae</name>
    <dbReference type="NCBI Taxonomy" id="1789224"/>
    <lineage>
        <taxon>Bacteria</taxon>
        <taxon>Pseudomonadati</taxon>
        <taxon>Pseudomonadota</taxon>
        <taxon>Gammaproteobacteria</taxon>
        <taxon>Moraxellales</taxon>
        <taxon>Moraxellaceae</taxon>
        <taxon>Acinetobacter</taxon>
    </lineage>
</organism>
<dbReference type="PANTHER" id="PTHR30327:SF1">
    <property type="entry name" value="UPF0301 PROTEIN YQGE"/>
    <property type="match status" value="1"/>
</dbReference>
<evidence type="ECO:0000313" key="4">
    <source>
        <dbReference type="Proteomes" id="UP000093391"/>
    </source>
</evidence>
<accession>A0A1B2LVU7</accession>
<dbReference type="RefSeq" id="WP_067551360.1">
    <property type="nucleotide sequence ID" value="NZ_CP016895.1"/>
</dbReference>
<dbReference type="AlphaFoldDB" id="A0A1B2LVU7"/>
<evidence type="ECO:0000256" key="1">
    <source>
        <dbReference type="ARBA" id="ARBA00009600"/>
    </source>
</evidence>
<name>A0A1B2LVU7_9GAMM</name>
<dbReference type="Gene3D" id="3.40.1740.10">
    <property type="entry name" value="VC0467-like"/>
    <property type="match status" value="1"/>
</dbReference>
<dbReference type="PANTHER" id="PTHR30327">
    <property type="entry name" value="UNCHARACTERIZED PROTEIN YQGE"/>
    <property type="match status" value="1"/>
</dbReference>
<evidence type="ECO:0000313" key="3">
    <source>
        <dbReference type="EMBL" id="AOA57057.1"/>
    </source>
</evidence>
<dbReference type="EMBL" id="CP016895">
    <property type="protein sequence ID" value="AOA57057.1"/>
    <property type="molecule type" value="Genomic_DNA"/>
</dbReference>
<evidence type="ECO:0000256" key="2">
    <source>
        <dbReference type="HAMAP-Rule" id="MF_00758"/>
    </source>
</evidence>
<reference evidence="3 4" key="1">
    <citation type="submission" date="2016-08" db="EMBL/GenBank/DDBJ databases">
        <authorList>
            <person name="Seilhamer J.J."/>
        </authorList>
    </citation>
    <scope>NUCLEOTIDE SEQUENCE [LARGE SCALE GENOMIC DNA]</scope>
    <source>
        <strain evidence="3 4">BRTC-1</strain>
    </source>
</reference>
<dbReference type="InterPro" id="IPR003774">
    <property type="entry name" value="AlgH-like"/>
</dbReference>
<keyword evidence="4" id="KW-1185">Reference proteome</keyword>
<dbReference type="KEGG" id="ala:BFG52_00945"/>
<proteinExistence type="inferred from homology"/>
<dbReference type="SUPFAM" id="SSF143456">
    <property type="entry name" value="VC0467-like"/>
    <property type="match status" value="1"/>
</dbReference>
<comment type="similarity">
    <text evidence="1 2">Belongs to the UPF0301 (AlgH) family.</text>
</comment>
<dbReference type="Proteomes" id="UP000093391">
    <property type="component" value="Chromosome"/>
</dbReference>
<dbReference type="NCBIfam" id="NF001266">
    <property type="entry name" value="PRK00228.1-1"/>
    <property type="match status" value="1"/>
</dbReference>